<evidence type="ECO:0000313" key="1">
    <source>
        <dbReference type="Proteomes" id="UP000095287"/>
    </source>
</evidence>
<accession>A0A1I7YNC7</accession>
<organism evidence="1 2">
    <name type="scientific">Steinernema glaseri</name>
    <dbReference type="NCBI Taxonomy" id="37863"/>
    <lineage>
        <taxon>Eukaryota</taxon>
        <taxon>Metazoa</taxon>
        <taxon>Ecdysozoa</taxon>
        <taxon>Nematoda</taxon>
        <taxon>Chromadorea</taxon>
        <taxon>Rhabditida</taxon>
        <taxon>Tylenchina</taxon>
        <taxon>Panagrolaimomorpha</taxon>
        <taxon>Strongyloidoidea</taxon>
        <taxon>Steinernematidae</taxon>
        <taxon>Steinernema</taxon>
    </lineage>
</organism>
<keyword evidence="1" id="KW-1185">Reference proteome</keyword>
<dbReference type="Proteomes" id="UP000095287">
    <property type="component" value="Unplaced"/>
</dbReference>
<name>A0A1I7YNC7_9BILA</name>
<evidence type="ECO:0000313" key="2">
    <source>
        <dbReference type="WBParaSite" id="L893_g18085.t1"/>
    </source>
</evidence>
<reference evidence="2" key="1">
    <citation type="submission" date="2016-11" db="UniProtKB">
        <authorList>
            <consortium name="WormBaseParasite"/>
        </authorList>
    </citation>
    <scope>IDENTIFICATION</scope>
</reference>
<dbReference type="WBParaSite" id="L893_g18085.t1">
    <property type="protein sequence ID" value="L893_g18085.t1"/>
    <property type="gene ID" value="L893_g18085"/>
</dbReference>
<dbReference type="AlphaFoldDB" id="A0A1I7YNC7"/>
<protein>
    <submittedName>
        <fullName evidence="2">Nuclear transport factor 2 family protein</fullName>
    </submittedName>
</protein>
<sequence length="86" mass="9875">MDEATRAFVKYAFVRFAKFDLLSLELAQLRESRLWWASGVEPPMALPAGHFLAMQFALPDILPTKTGQAFRFRLSFYTFIISNVVD</sequence>
<proteinExistence type="predicted"/>